<dbReference type="PROSITE" id="PS51352">
    <property type="entry name" value="THIOREDOXIN_2"/>
    <property type="match status" value="1"/>
</dbReference>
<evidence type="ECO:0000313" key="6">
    <source>
        <dbReference type="EMBL" id="AIX38188.1"/>
    </source>
</evidence>
<keyword evidence="2" id="KW-0560">Oxidoreductase</keyword>
<dbReference type="Proteomes" id="UP000185278">
    <property type="component" value="Segment"/>
</dbReference>
<evidence type="ECO:0000313" key="7">
    <source>
        <dbReference type="Proteomes" id="UP000185278"/>
    </source>
</evidence>
<gene>
    <name evidence="4" type="ORF">Syn7803C43_189</name>
    <name evidence="5" type="ORF">Syn7803C98_188</name>
    <name evidence="6" type="ORF">Syn7803US88_187</name>
</gene>
<name>A0A0E3HZ39_9CAUD</name>
<protein>
    <submittedName>
        <fullName evidence="6">Antioxidant protein</fullName>
    </submittedName>
</protein>
<dbReference type="InterPro" id="IPR013766">
    <property type="entry name" value="Thioredoxin_domain"/>
</dbReference>
<evidence type="ECO:0000256" key="1">
    <source>
        <dbReference type="ARBA" id="ARBA00022559"/>
    </source>
</evidence>
<dbReference type="SUPFAM" id="SSF52833">
    <property type="entry name" value="Thioredoxin-like"/>
    <property type="match status" value="1"/>
</dbReference>
<dbReference type="EMBL" id="KJ019027">
    <property type="protein sequence ID" value="AIX14584.1"/>
    <property type="molecule type" value="Genomic_DNA"/>
</dbReference>
<evidence type="ECO:0000313" key="5">
    <source>
        <dbReference type="EMBL" id="AIX22956.1"/>
    </source>
</evidence>
<dbReference type="InterPro" id="IPR037944">
    <property type="entry name" value="PRX5-like"/>
</dbReference>
<dbReference type="Gene3D" id="3.40.30.10">
    <property type="entry name" value="Glutaredoxin"/>
    <property type="match status" value="1"/>
</dbReference>
<evidence type="ECO:0000256" key="2">
    <source>
        <dbReference type="ARBA" id="ARBA00023002"/>
    </source>
</evidence>
<dbReference type="PANTHER" id="PTHR10430:SF16">
    <property type="entry name" value="PEROXIREDOXIN-5, MITOCHONDRIAL"/>
    <property type="match status" value="1"/>
</dbReference>
<dbReference type="OrthoDB" id="18065at10239"/>
<evidence type="ECO:0000313" key="4">
    <source>
        <dbReference type="EMBL" id="AIX14584.1"/>
    </source>
</evidence>
<dbReference type="Proteomes" id="UP000185279">
    <property type="component" value="Segment"/>
</dbReference>
<accession>A0A0E3HZ39</accession>
<dbReference type="Proteomes" id="UP000185280">
    <property type="component" value="Segment"/>
</dbReference>
<dbReference type="RefSeq" id="YP_007001924.1">
    <property type="nucleotide sequence ID" value="NC_019444.1"/>
</dbReference>
<dbReference type="EMBL" id="KJ019128">
    <property type="protein sequence ID" value="AIX38188.1"/>
    <property type="molecule type" value="Genomic_DNA"/>
</dbReference>
<dbReference type="PANTHER" id="PTHR10430">
    <property type="entry name" value="PEROXIREDOXIN"/>
    <property type="match status" value="1"/>
</dbReference>
<evidence type="ECO:0000259" key="3">
    <source>
        <dbReference type="PROSITE" id="PS51352"/>
    </source>
</evidence>
<dbReference type="CDD" id="cd03013">
    <property type="entry name" value="PRX5_like"/>
    <property type="match status" value="1"/>
</dbReference>
<sequence length="169" mass="19111">MQVPNVTFQIREGREWIERETVDFFGGKRCVVFGLPGAFTPTCTNEQLPSYEVAYPNLRNLGITHVYCVSVNDSFVMNAWAESLGINMVQMIPDGNGMFTGLMNQLVLKENLGFGYRSWRYAAVVNDCIIEKLWEEPGKEDNCPDDPYTTTGPETVIQYLLNKNPIIDA</sequence>
<organism evidence="6 9">
    <name type="scientific">Synechococcus phage ACG-2014c</name>
    <dbReference type="NCBI Taxonomy" id="1079998"/>
    <lineage>
        <taxon>Viruses</taxon>
        <taxon>Duplodnaviria</taxon>
        <taxon>Heunggongvirae</taxon>
        <taxon>Uroviricota</taxon>
        <taxon>Caudoviricetes</taxon>
        <taxon>Pantevenvirales</taxon>
        <taxon>Kyanoviridae</taxon>
        <taxon>Namakavirus</taxon>
        <taxon>Namakavirus smbcm6</taxon>
    </lineage>
</organism>
<reference evidence="7 8" key="1">
    <citation type="submission" date="2013-12" db="EMBL/GenBank/DDBJ databases">
        <title>Ecological redundancy of diverse viral populations within a natural community.</title>
        <authorList>
            <person name="Gregory A.C."/>
            <person name="LaButti K."/>
            <person name="Copeland A."/>
            <person name="Woyke T."/>
            <person name="Sullivan M.B."/>
        </authorList>
    </citation>
    <scope>NUCLEOTIDE SEQUENCE [LARGE SCALE GENOMIC DNA]</scope>
    <source>
        <strain evidence="4">Syn7803C43</strain>
        <strain evidence="5">Syn7803C98</strain>
        <strain evidence="6">Syn7803US88</strain>
    </source>
</reference>
<dbReference type="EMBL" id="KJ019064">
    <property type="protein sequence ID" value="AIX22956.1"/>
    <property type="molecule type" value="Genomic_DNA"/>
</dbReference>
<dbReference type="Pfam" id="PF08534">
    <property type="entry name" value="Redoxin"/>
    <property type="match status" value="1"/>
</dbReference>
<keyword evidence="1" id="KW-0575">Peroxidase</keyword>
<dbReference type="InterPro" id="IPR036249">
    <property type="entry name" value="Thioredoxin-like_sf"/>
</dbReference>
<feature type="domain" description="Thioredoxin" evidence="3">
    <location>
        <begin position="1"/>
        <end position="162"/>
    </location>
</feature>
<evidence type="ECO:0000313" key="8">
    <source>
        <dbReference type="Proteomes" id="UP000185279"/>
    </source>
</evidence>
<proteinExistence type="predicted"/>
<evidence type="ECO:0000313" key="9">
    <source>
        <dbReference type="Proteomes" id="UP000185280"/>
    </source>
</evidence>
<dbReference type="InterPro" id="IPR013740">
    <property type="entry name" value="Redoxin"/>
</dbReference>